<dbReference type="OrthoDB" id="1915967at2759"/>
<keyword evidence="8" id="KW-1185">Reference proteome</keyword>
<feature type="compositionally biased region" description="Polar residues" evidence="6">
    <location>
        <begin position="70"/>
        <end position="82"/>
    </location>
</feature>
<evidence type="ECO:0000256" key="1">
    <source>
        <dbReference type="ARBA" id="ARBA00004123"/>
    </source>
</evidence>
<dbReference type="GO" id="GO:0005634">
    <property type="term" value="C:nucleus"/>
    <property type="evidence" value="ECO:0007669"/>
    <property type="project" value="UniProtKB-SubCell"/>
</dbReference>
<organism evidence="7 8">
    <name type="scientific">Rhamnella rubrinervis</name>
    <dbReference type="NCBI Taxonomy" id="2594499"/>
    <lineage>
        <taxon>Eukaryota</taxon>
        <taxon>Viridiplantae</taxon>
        <taxon>Streptophyta</taxon>
        <taxon>Embryophyta</taxon>
        <taxon>Tracheophyta</taxon>
        <taxon>Spermatophyta</taxon>
        <taxon>Magnoliopsida</taxon>
        <taxon>eudicotyledons</taxon>
        <taxon>Gunneridae</taxon>
        <taxon>Pentapetalae</taxon>
        <taxon>rosids</taxon>
        <taxon>fabids</taxon>
        <taxon>Rosales</taxon>
        <taxon>Rhamnaceae</taxon>
        <taxon>rhamnoid group</taxon>
        <taxon>Rhamneae</taxon>
        <taxon>Rhamnella</taxon>
    </lineage>
</organism>
<keyword evidence="2" id="KW-0805">Transcription regulation</keyword>
<dbReference type="AlphaFoldDB" id="A0A8K0MD07"/>
<dbReference type="Gene3D" id="2.40.330.10">
    <property type="entry name" value="DNA-binding pseudobarrel domain"/>
    <property type="match status" value="1"/>
</dbReference>
<dbReference type="InterPro" id="IPR015300">
    <property type="entry name" value="DNA-bd_pseudobarrel_sf"/>
</dbReference>
<dbReference type="Proteomes" id="UP000796880">
    <property type="component" value="Unassembled WGS sequence"/>
</dbReference>
<accession>A0A8K0MD07</accession>
<evidence type="ECO:0000256" key="2">
    <source>
        <dbReference type="ARBA" id="ARBA00023015"/>
    </source>
</evidence>
<protein>
    <recommendedName>
        <fullName evidence="9">B3 domain-containing protein</fullName>
    </recommendedName>
</protein>
<evidence type="ECO:0000256" key="4">
    <source>
        <dbReference type="ARBA" id="ARBA00023163"/>
    </source>
</evidence>
<evidence type="ECO:0008006" key="9">
    <source>
        <dbReference type="Google" id="ProtNLM"/>
    </source>
</evidence>
<dbReference type="PANTHER" id="PTHR34269:SF11">
    <property type="entry name" value="B3 DOMAIN PROTEIN"/>
    <property type="match status" value="1"/>
</dbReference>
<feature type="region of interest" description="Disordered" evidence="6">
    <location>
        <begin position="23"/>
        <end position="122"/>
    </location>
</feature>
<keyword evidence="3" id="KW-0238">DNA-binding</keyword>
<evidence type="ECO:0000313" key="7">
    <source>
        <dbReference type="EMBL" id="KAF3442492.1"/>
    </source>
</evidence>
<dbReference type="PANTHER" id="PTHR34269">
    <property type="entry name" value="TRANSCRIPTION FACTOR B3-DOMAIN FAMILY-RELATED"/>
    <property type="match status" value="1"/>
</dbReference>
<evidence type="ECO:0000256" key="5">
    <source>
        <dbReference type="ARBA" id="ARBA00023242"/>
    </source>
</evidence>
<dbReference type="SUPFAM" id="SSF101936">
    <property type="entry name" value="DNA-binding pseudobarrel domain"/>
    <property type="match status" value="1"/>
</dbReference>
<keyword evidence="5" id="KW-0539">Nucleus</keyword>
<evidence type="ECO:0000256" key="3">
    <source>
        <dbReference type="ARBA" id="ARBA00023125"/>
    </source>
</evidence>
<dbReference type="CDD" id="cd10017">
    <property type="entry name" value="B3_DNA"/>
    <property type="match status" value="1"/>
</dbReference>
<evidence type="ECO:0000313" key="8">
    <source>
        <dbReference type="Proteomes" id="UP000796880"/>
    </source>
</evidence>
<name>A0A8K0MD07_9ROSA</name>
<dbReference type="EMBL" id="VOIH02000007">
    <property type="protein sequence ID" value="KAF3442492.1"/>
    <property type="molecule type" value="Genomic_DNA"/>
</dbReference>
<gene>
    <name evidence="7" type="ORF">FNV43_RR16408</name>
</gene>
<proteinExistence type="predicted"/>
<dbReference type="GO" id="GO:0003677">
    <property type="term" value="F:DNA binding"/>
    <property type="evidence" value="ECO:0007669"/>
    <property type="project" value="UniProtKB-KW"/>
</dbReference>
<dbReference type="InterPro" id="IPR051442">
    <property type="entry name" value="B3_domain"/>
</dbReference>
<keyword evidence="4" id="KW-0804">Transcription</keyword>
<sequence>MEEELSLFDLSLSIGGRTREAEQHYSAPIAPPMATTVNNKRPRCSTEQVEVSTELTLSLSVPGSKKPTETQESGSTNNSTLTIEEVASGSPIQSRHNAHAASSKRLDEEDDHQVSSTNYQEDEVSLELTLGLHCHSRTAKKQRKMSAVYPEGDTEEDTRRELPTWLELEPWKIRKHLTTSDLGNLSRLLLKKKTVQEHVLCYMSERLIKDVNSNAGAKVSVWDSETRTAHDLVLKLWPSCQSYVLIGKWTKEFVERRELKKDDEIGLYWSSFASMFHFCVLHRAPQTNTLCASS</sequence>
<comment type="caution">
    <text evidence="7">The sequence shown here is derived from an EMBL/GenBank/DDBJ whole genome shotgun (WGS) entry which is preliminary data.</text>
</comment>
<evidence type="ECO:0000256" key="6">
    <source>
        <dbReference type="SAM" id="MobiDB-lite"/>
    </source>
</evidence>
<dbReference type="InterPro" id="IPR003340">
    <property type="entry name" value="B3_DNA-bd"/>
</dbReference>
<feature type="compositionally biased region" description="Polar residues" evidence="6">
    <location>
        <begin position="35"/>
        <end position="61"/>
    </location>
</feature>
<reference evidence="7" key="1">
    <citation type="submission" date="2020-03" db="EMBL/GenBank/DDBJ databases">
        <title>A high-quality chromosome-level genome assembly of a woody plant with both climbing and erect habits, Rhamnella rubrinervis.</title>
        <authorList>
            <person name="Lu Z."/>
            <person name="Yang Y."/>
            <person name="Zhu X."/>
            <person name="Sun Y."/>
        </authorList>
    </citation>
    <scope>NUCLEOTIDE SEQUENCE</scope>
    <source>
        <strain evidence="7">BYM</strain>
        <tissue evidence="7">Leaf</tissue>
    </source>
</reference>
<comment type="subcellular location">
    <subcellularLocation>
        <location evidence="1">Nucleus</location>
    </subcellularLocation>
</comment>